<dbReference type="PROSITE" id="PS00330">
    <property type="entry name" value="HEMOLYSIN_CALCIUM"/>
    <property type="match status" value="6"/>
</dbReference>
<reference evidence="11 12" key="1">
    <citation type="submission" date="2017-10" db="EMBL/GenBank/DDBJ databases">
        <title>Two draft genome sequences of Pusillimonas sp. strains isolated from a nitrate- and radionuclide-contaminated groundwater in Russia.</title>
        <authorList>
            <person name="Grouzdev D.S."/>
            <person name="Tourova T.P."/>
            <person name="Goeva M.A."/>
            <person name="Babich T.L."/>
            <person name="Sokolova D.S."/>
            <person name="Abdullin R."/>
            <person name="Poltaraus A.B."/>
            <person name="Toshchakov S.V."/>
            <person name="Nazina T.N."/>
        </authorList>
    </citation>
    <scope>NUCLEOTIDE SEQUENCE [LARGE SCALE GENOMIC DNA]</scope>
    <source>
        <strain evidence="11 12">JR1/69-3-13</strain>
    </source>
</reference>
<dbReference type="Proteomes" id="UP000234190">
    <property type="component" value="Unassembled WGS sequence"/>
</dbReference>
<dbReference type="Pfam" id="PF03098">
    <property type="entry name" value="An_peroxidase"/>
    <property type="match status" value="2"/>
</dbReference>
<evidence type="ECO:0000256" key="5">
    <source>
        <dbReference type="ARBA" id="ARBA00022737"/>
    </source>
</evidence>
<evidence type="ECO:0000256" key="1">
    <source>
        <dbReference type="ARBA" id="ARBA00004370"/>
    </source>
</evidence>
<dbReference type="PRINTS" id="PR00313">
    <property type="entry name" value="CABNDNGRPT"/>
</dbReference>
<dbReference type="RefSeq" id="WP_102073066.1">
    <property type="nucleotide sequence ID" value="NZ_PDNW01000003.1"/>
</dbReference>
<gene>
    <name evidence="11" type="ORF">CR159_04890</name>
</gene>
<keyword evidence="4" id="KW-0800">Toxin</keyword>
<dbReference type="GO" id="GO:0005509">
    <property type="term" value="F:calcium ion binding"/>
    <property type="evidence" value="ECO:0007669"/>
    <property type="project" value="InterPro"/>
</dbReference>
<keyword evidence="8" id="KW-0325">Glycoprotein</keyword>
<organism evidence="11 12">
    <name type="scientific">Pollutimonas subterranea</name>
    <dbReference type="NCBI Taxonomy" id="2045210"/>
    <lineage>
        <taxon>Bacteria</taxon>
        <taxon>Pseudomonadati</taxon>
        <taxon>Pseudomonadota</taxon>
        <taxon>Betaproteobacteria</taxon>
        <taxon>Burkholderiales</taxon>
        <taxon>Alcaligenaceae</taxon>
        <taxon>Pollutimonas</taxon>
    </lineage>
</organism>
<dbReference type="EMBL" id="PDNW01000003">
    <property type="protein sequence ID" value="PLC51119.1"/>
    <property type="molecule type" value="Genomic_DNA"/>
</dbReference>
<feature type="compositionally biased region" description="Gly residues" evidence="9">
    <location>
        <begin position="1693"/>
        <end position="1708"/>
    </location>
</feature>
<feature type="region of interest" description="Disordered" evidence="9">
    <location>
        <begin position="1192"/>
        <end position="1225"/>
    </location>
</feature>
<evidence type="ECO:0000256" key="7">
    <source>
        <dbReference type="ARBA" id="ARBA00023136"/>
    </source>
</evidence>
<name>A0A2N4U7Z3_9BURK</name>
<dbReference type="OrthoDB" id="223957at2"/>
<dbReference type="InterPro" id="IPR037120">
    <property type="entry name" value="Haem_peroxidase_sf_animal"/>
</dbReference>
<comment type="caution">
    <text evidence="11">The sequence shown here is derived from an EMBL/GenBank/DDBJ whole genome shotgun (WGS) entry which is preliminary data.</text>
</comment>
<dbReference type="Gene3D" id="1.10.640.10">
    <property type="entry name" value="Haem peroxidase domain superfamily, animal type"/>
    <property type="match status" value="2"/>
</dbReference>
<dbReference type="InterPro" id="IPR003995">
    <property type="entry name" value="RTX_toxin_determinant-A"/>
</dbReference>
<dbReference type="GO" id="GO:0005576">
    <property type="term" value="C:extracellular region"/>
    <property type="evidence" value="ECO:0007669"/>
    <property type="project" value="UniProtKB-SubCell"/>
</dbReference>
<keyword evidence="5" id="KW-0677">Repeat</keyword>
<evidence type="ECO:0000259" key="10">
    <source>
        <dbReference type="Pfam" id="PF17892"/>
    </source>
</evidence>
<dbReference type="GO" id="GO:0016020">
    <property type="term" value="C:membrane"/>
    <property type="evidence" value="ECO:0007669"/>
    <property type="project" value="UniProtKB-SubCell"/>
</dbReference>
<evidence type="ECO:0000256" key="8">
    <source>
        <dbReference type="ARBA" id="ARBA00023180"/>
    </source>
</evidence>
<feature type="region of interest" description="Disordered" evidence="9">
    <location>
        <begin position="1688"/>
        <end position="1713"/>
    </location>
</feature>
<dbReference type="PRINTS" id="PR01488">
    <property type="entry name" value="RTXTOXINA"/>
</dbReference>
<keyword evidence="11" id="KW-0575">Peroxidase</keyword>
<evidence type="ECO:0000256" key="3">
    <source>
        <dbReference type="ARBA" id="ARBA00022525"/>
    </source>
</evidence>
<dbReference type="GO" id="GO:0020037">
    <property type="term" value="F:heme binding"/>
    <property type="evidence" value="ECO:0007669"/>
    <property type="project" value="InterPro"/>
</dbReference>
<protein>
    <submittedName>
        <fullName evidence="11">Heme peroxidase</fullName>
    </submittedName>
</protein>
<dbReference type="GO" id="GO:0090729">
    <property type="term" value="F:toxin activity"/>
    <property type="evidence" value="ECO:0007669"/>
    <property type="project" value="UniProtKB-KW"/>
</dbReference>
<dbReference type="SUPFAM" id="SSF48113">
    <property type="entry name" value="Heme-dependent peroxidases"/>
    <property type="match status" value="1"/>
</dbReference>
<dbReference type="InterPro" id="IPR019791">
    <property type="entry name" value="Haem_peroxidase_animal"/>
</dbReference>
<dbReference type="CDD" id="cd09821">
    <property type="entry name" value="An_peroxidase_bacterial_2"/>
    <property type="match status" value="1"/>
</dbReference>
<dbReference type="Pfam" id="PF17892">
    <property type="entry name" value="Cadherin_5"/>
    <property type="match status" value="1"/>
</dbReference>
<dbReference type="InterPro" id="IPR001343">
    <property type="entry name" value="Hemolysn_Ca-bd"/>
</dbReference>
<evidence type="ECO:0000256" key="6">
    <source>
        <dbReference type="ARBA" id="ARBA00023026"/>
    </source>
</evidence>
<feature type="domain" description="Cadherin-like" evidence="10">
    <location>
        <begin position="1713"/>
        <end position="1803"/>
    </location>
</feature>
<feature type="compositionally biased region" description="Basic and acidic residues" evidence="9">
    <location>
        <begin position="1195"/>
        <end position="1208"/>
    </location>
</feature>
<evidence type="ECO:0000256" key="4">
    <source>
        <dbReference type="ARBA" id="ARBA00022656"/>
    </source>
</evidence>
<dbReference type="InterPro" id="IPR011049">
    <property type="entry name" value="Serralysin-like_metalloprot_C"/>
</dbReference>
<dbReference type="InterPro" id="IPR041690">
    <property type="entry name" value="Cadherin_5"/>
</dbReference>
<keyword evidence="7" id="KW-0472">Membrane</keyword>
<evidence type="ECO:0000256" key="9">
    <source>
        <dbReference type="SAM" id="MobiDB-lite"/>
    </source>
</evidence>
<dbReference type="Pfam" id="PF00353">
    <property type="entry name" value="HemolysinCabind"/>
    <property type="match status" value="9"/>
</dbReference>
<keyword evidence="11" id="KW-0560">Oxidoreductase</keyword>
<dbReference type="PANTHER" id="PTHR11475:SF4">
    <property type="entry name" value="CHORION PEROXIDASE"/>
    <property type="match status" value="1"/>
</dbReference>
<sequence length="2098" mass="221012">MKLTQHDLEFILKQTKIAEANSKAHSGASAKSLTDIWVDADGNTEDEDGNPYAEGSEAATAAIGSSLLPYGLRTVDGSYNNFMLDREQYGSSGQPFERITDPHWVEGSGSLPPGYPENHQYGNPGDVVDGEPRLISNLIVDQTPDNPAAIITALQHAGYNGDISAAVADVQAQYEQYKGWTELGLGDDALTILKGVFDSALLNEYGIEMDGPTIKLPNVAPDDGISASYNAFFAAFGQFFDHGLDLVSKGGNGTVYMPLQPDDPLYVEGSHTNFMAMTRATVGEEARNITTPWVDQNQTYTSNPSHQVFLREYAFSLDTDGDGVMDANPVSTGKLLEGSRGLATWADVKEQAREFLGISLTDKDVGNVPVLLVDAYGEFVRGENGLPQVLAAFDPAGNPIYVEGSLASPIDPSAIALPAGTIIAGSTAPITLEEGDTVSAARTGHAFLDDIAHVAAPVTGADGELLQDDDAVPGYSGGFDARQKNTSYDNELLDAHYITGDGRGNENIGLSTVHHIFHSEHNHIADQVKEVALQSGDRAFLNEWLTGGLGEAEFDALLAQVQAPGADLAALSQTLQWDGERVFQAARFTTEMEYQHLVFEEFARKIQPDIDAFMVFPDAELNPVIFAEFADVVYRFGHSMLNETVPQTNADGSKNDLALFDAFLNPPGFGSDTIDHDTASGAIIRGMTGQVGNEIDEFVTNTLRNKLLGIPLDLAATNIARARDTGTPTLNQARAQFMEMAGGDTQLKPYESWTDFALNMKNPASIINFIAAYGTHDSITGETTAEAKRDAAFKLVMGGSDAPADRADFLNGTGAYAGDPELGGLQNVDLWVGGLAEQKMSFGGMLGSTFSFVFEMQLESLQDADRFYYLSRAQGLNMLTELESNSLAKMALRNTDLGETGFAMPSDIFSSPDHALYVDHAKQLAMTGADDPTHDDPILAAFSDMVERRDDDGDGVAELLRYNGDGHIVMMGSDGDDHIIAGKGDDTVWGGKGNDRIEGGYGVDLLHGGEGDDIITNAGTDIGEVDMIHGDEGNDVIHAGSGLALNFGGGGQDFIMTGPDGSEVRAGTGNDFIQGGSGADTLFGNEGDDWIEAGGKFDYIAGDNGDLFFNSTIIGHDVINGGPGEADYDADSGDDIMFASEGIQKFIGMWGHDWVTHQGQEVGADADMNVEMFPTLPLEVLRDRYSQVESVSGGSRDDVIRGDNRTTDGEVGEEVADPTPEGNFKHNELDEEGIARINGLGEIITEDMLKEREYWADGSGDLKNVFVGGNILLGGGGSDTIAGRGGNDVIDGDAYLNTRISVVENRDGTGEEIHTVDSMGGNVTMVVNGQEVTKPLSAWMLDGRINPGQLKIVREILYADDGEDTAEFWDARDNYEINYKGDGWVTVDHVNFDDAAVNEETGMHRYSDDIDTLRNIEVLRFGDTEVNVVTGTEGNDTGALGRLDGGNGEDVIIGLGGNDLLRGLGGDDMLFGGAGNDDLRGGGGNDLLNGGAGNDILDGGNGNDILVWETAGRDKMNGGAGVDTAQVLGEEAVAEHFIVYDRASAIQQGFTGLAADTEIAIIRDNSVIAELNDIEEIVIDGRGGNDSFSMQGNFTNTSLSMSTVTVIGSTGNDTIDISALQSAHRVVFKSNGGDDTIVGTLRSQDVVELHEGKTIDDYVLTRNEGGTSTITTEGHSITFQTAGGLPQFVSPDVGGGQPDGGNDGGQDHGGPTNRLPVVPNAVNLRTVPTGATLAIFSSDLLAGVHDSDGDSLMVLGLTASSGSLERVSSDHWVFTPDPAKTGEVTFDFSVSDGKGVVAHSAVATVLAPPDEPEAPVIPVYGDTHVGDDGMDVFDTGDGQDILFGMGGNDVLDSGAGDDLIHGGSGNDIILGGSGNDILFGEDGNDHILAGAGDDLISGGQGRDNVFGGSGNDTIVAELNDGDDLYFGDAGSDTLDMSAISSDSLVVLSANGSGSAKSALSGTDMLFSIENVRTGSGADIIIASEVANVMDGGEGADTFVFKSTMAADGDLILGFEAGDTLDLGAIDANTGMAGNQAFRLLSAGDTFNGSAGQLQMRWETDGDGRDLTLVEGDINGDGTADFQISLMGSIDLYEAQLIA</sequence>
<keyword evidence="12" id="KW-1185">Reference proteome</keyword>
<evidence type="ECO:0000313" key="11">
    <source>
        <dbReference type="EMBL" id="PLC51119.1"/>
    </source>
</evidence>
<keyword evidence="3" id="KW-0964">Secreted</keyword>
<dbReference type="GO" id="GO:0004601">
    <property type="term" value="F:peroxidase activity"/>
    <property type="evidence" value="ECO:0007669"/>
    <property type="project" value="UniProtKB-KW"/>
</dbReference>
<dbReference type="SUPFAM" id="SSF51120">
    <property type="entry name" value="beta-Roll"/>
    <property type="match status" value="5"/>
</dbReference>
<keyword evidence="6" id="KW-0843">Virulence</keyword>
<accession>A0A2N4U7Z3</accession>
<evidence type="ECO:0000256" key="2">
    <source>
        <dbReference type="ARBA" id="ARBA00004613"/>
    </source>
</evidence>
<dbReference type="InterPro" id="IPR018511">
    <property type="entry name" value="Hemolysin-typ_Ca-bd_CS"/>
</dbReference>
<dbReference type="GO" id="GO:0006979">
    <property type="term" value="P:response to oxidative stress"/>
    <property type="evidence" value="ECO:0007669"/>
    <property type="project" value="InterPro"/>
</dbReference>
<dbReference type="PROSITE" id="PS50292">
    <property type="entry name" value="PEROXIDASE_3"/>
    <property type="match status" value="1"/>
</dbReference>
<comment type="subcellular location">
    <subcellularLocation>
        <location evidence="1">Membrane</location>
    </subcellularLocation>
    <subcellularLocation>
        <location evidence="2">Secreted</location>
    </subcellularLocation>
</comment>
<dbReference type="Gene3D" id="2.150.10.10">
    <property type="entry name" value="Serralysin-like metalloprotease, C-terminal"/>
    <property type="match status" value="5"/>
</dbReference>
<dbReference type="InterPro" id="IPR010255">
    <property type="entry name" value="Haem_peroxidase_sf"/>
</dbReference>
<dbReference type="PANTHER" id="PTHR11475">
    <property type="entry name" value="OXIDASE/PEROXIDASE"/>
    <property type="match status" value="1"/>
</dbReference>
<evidence type="ECO:0000313" key="12">
    <source>
        <dbReference type="Proteomes" id="UP000234190"/>
    </source>
</evidence>
<proteinExistence type="predicted"/>